<name>A0A6J2YC30_SITOR</name>
<dbReference type="FunCoup" id="A0A6J2YC30">
    <property type="interactions" value="7"/>
</dbReference>
<dbReference type="InterPro" id="IPR002181">
    <property type="entry name" value="Fibrinogen_a/b/g_C_dom"/>
</dbReference>
<dbReference type="RefSeq" id="XP_030760744.1">
    <property type="nucleotide sequence ID" value="XM_030904884.1"/>
</dbReference>
<feature type="chain" id="PRO_5026815852" evidence="3">
    <location>
        <begin position="26"/>
        <end position="699"/>
    </location>
</feature>
<gene>
    <name evidence="6" type="primary">LOC115885862</name>
</gene>
<keyword evidence="1" id="KW-1015">Disulfide bond</keyword>
<evidence type="ECO:0000256" key="2">
    <source>
        <dbReference type="SAM" id="Coils"/>
    </source>
</evidence>
<dbReference type="InterPro" id="IPR050373">
    <property type="entry name" value="Fibrinogen_C-term_domain"/>
</dbReference>
<feature type="signal peptide" evidence="3">
    <location>
        <begin position="1"/>
        <end position="25"/>
    </location>
</feature>
<evidence type="ECO:0000256" key="3">
    <source>
        <dbReference type="SAM" id="SignalP"/>
    </source>
</evidence>
<dbReference type="InterPro" id="IPR014716">
    <property type="entry name" value="Fibrinogen_a/b/g_C_1"/>
</dbReference>
<dbReference type="GeneID" id="115885862"/>
<dbReference type="PROSITE" id="PS51406">
    <property type="entry name" value="FIBRINOGEN_C_2"/>
    <property type="match status" value="1"/>
</dbReference>
<keyword evidence="2" id="KW-0175">Coiled coil</keyword>
<sequence length="699" mass="80721">MLPIVRYAAAYCVVAVLCRAAVVAGEEDAVYEDRSESSDAYEVTDESERRFSRKFVVNDYDLSVLSKQVKALVERRTEDLRSIEENVRKTVFNGPEVEELRDQVRSLRLEIEQLRSGVPPTPPPQTKNDKLTLKWLSNALYEVKSEISELQTTLNGSVLLSDRERHESKMKLFKSDISNLNEELERMRVRNAQQEADLSILKMEVETLKGDLRSAAADNGQLKNEMQSLQAEWNNNWKAIQDIELQLPVSNDTHSRHQRILRKHLLRLERVTRLLHKENISLKNRLIKVEKGMSLKENTDSFDRINGNDIQNYIETNQIQPLYDDRKEILCKRFTNLSEQQIINTKSIANLTKQMINFDKLHMSMLELLENVETLENKVDKAFPEFRIEISKVENQAIQVSSDISLLKEDRNNIRDSMKAISFSVSKLQEGEAEKNERIGKMEEHLKVMEKSAVVQNSRLHDHILKDESSSINLNATKSTIHLVEELKSFESEYKSIVNKLPRHCGSVDGPKGIYLISPGDGEPILAHCEDGWTTIQKRYDGSVNFNRNWNEYSNGFGSSTGEHWLGNRNLHQLTKDNCTSLQINMKDIYGKYWQASYDHFTVADFREGFRLVVSHYHGNASDAMDYQNKMEFSTVDNDRDISNTHCASNYEGGWWFSHCQHANLNGRYNLGLTWFDSSRNEWIAVAQSEMKVKRRNVC</sequence>
<evidence type="ECO:0000313" key="6">
    <source>
        <dbReference type="RefSeq" id="XP_030760744.1"/>
    </source>
</evidence>
<dbReference type="Gene3D" id="3.90.215.10">
    <property type="entry name" value="Gamma Fibrinogen, chain A, domain 1"/>
    <property type="match status" value="1"/>
</dbReference>
<dbReference type="Pfam" id="PF00147">
    <property type="entry name" value="Fibrinogen_C"/>
    <property type="match status" value="1"/>
</dbReference>
<evidence type="ECO:0000313" key="5">
    <source>
        <dbReference type="Proteomes" id="UP000504635"/>
    </source>
</evidence>
<dbReference type="PROSITE" id="PS00514">
    <property type="entry name" value="FIBRINOGEN_C_1"/>
    <property type="match status" value="1"/>
</dbReference>
<feature type="coiled-coil region" evidence="2">
    <location>
        <begin position="163"/>
        <end position="232"/>
    </location>
</feature>
<dbReference type="InterPro" id="IPR036056">
    <property type="entry name" value="Fibrinogen-like_C"/>
</dbReference>
<evidence type="ECO:0000256" key="1">
    <source>
        <dbReference type="ARBA" id="ARBA00023157"/>
    </source>
</evidence>
<dbReference type="Proteomes" id="UP000504635">
    <property type="component" value="Unplaced"/>
</dbReference>
<dbReference type="CDD" id="cd00087">
    <property type="entry name" value="FReD"/>
    <property type="match status" value="1"/>
</dbReference>
<dbReference type="PANTHER" id="PTHR19143">
    <property type="entry name" value="FIBRINOGEN/TENASCIN/ANGIOPOEITIN"/>
    <property type="match status" value="1"/>
</dbReference>
<feature type="domain" description="Fibrinogen C-terminal" evidence="4">
    <location>
        <begin position="496"/>
        <end position="697"/>
    </location>
</feature>
<proteinExistence type="predicted"/>
<keyword evidence="3" id="KW-0732">Signal</keyword>
<protein>
    <submittedName>
        <fullName evidence="6">Protein scabrous</fullName>
    </submittedName>
</protein>
<dbReference type="GO" id="GO:0005615">
    <property type="term" value="C:extracellular space"/>
    <property type="evidence" value="ECO:0007669"/>
    <property type="project" value="TreeGrafter"/>
</dbReference>
<dbReference type="AlphaFoldDB" id="A0A6J2YC30"/>
<dbReference type="InterPro" id="IPR020837">
    <property type="entry name" value="Fibrinogen_CS"/>
</dbReference>
<evidence type="ECO:0000259" key="4">
    <source>
        <dbReference type="PROSITE" id="PS51406"/>
    </source>
</evidence>
<organism evidence="5 6">
    <name type="scientific">Sitophilus oryzae</name>
    <name type="common">Rice weevil</name>
    <name type="synonym">Curculio oryzae</name>
    <dbReference type="NCBI Taxonomy" id="7048"/>
    <lineage>
        <taxon>Eukaryota</taxon>
        <taxon>Metazoa</taxon>
        <taxon>Ecdysozoa</taxon>
        <taxon>Arthropoda</taxon>
        <taxon>Hexapoda</taxon>
        <taxon>Insecta</taxon>
        <taxon>Pterygota</taxon>
        <taxon>Neoptera</taxon>
        <taxon>Endopterygota</taxon>
        <taxon>Coleoptera</taxon>
        <taxon>Polyphaga</taxon>
        <taxon>Cucujiformia</taxon>
        <taxon>Curculionidae</taxon>
        <taxon>Dryophthorinae</taxon>
        <taxon>Sitophilus</taxon>
    </lineage>
</organism>
<dbReference type="PANTHER" id="PTHR19143:SF444">
    <property type="entry name" value="PROTEIN SCABROUS"/>
    <property type="match status" value="1"/>
</dbReference>
<keyword evidence="5" id="KW-1185">Reference proteome</keyword>
<dbReference type="OrthoDB" id="9990035at2759"/>
<dbReference type="SUPFAM" id="SSF56496">
    <property type="entry name" value="Fibrinogen C-terminal domain-like"/>
    <property type="match status" value="1"/>
</dbReference>
<accession>A0A6J2YC30</accession>
<dbReference type="InParanoid" id="A0A6J2YC30"/>
<dbReference type="SMART" id="SM00186">
    <property type="entry name" value="FBG"/>
    <property type="match status" value="1"/>
</dbReference>
<dbReference type="KEGG" id="soy:115885862"/>
<reference evidence="6" key="1">
    <citation type="submission" date="2025-08" db="UniProtKB">
        <authorList>
            <consortium name="RefSeq"/>
        </authorList>
    </citation>
    <scope>IDENTIFICATION</scope>
    <source>
        <tissue evidence="6">Gonads</tissue>
    </source>
</reference>